<evidence type="ECO:0000313" key="3">
    <source>
        <dbReference type="EMBL" id="RIA75654.1"/>
    </source>
</evidence>
<dbReference type="OrthoDB" id="384508at2"/>
<evidence type="ECO:0000256" key="1">
    <source>
        <dbReference type="SAM" id="MobiDB-lite"/>
    </source>
</evidence>
<name>A0A397S0E5_9MOLU</name>
<dbReference type="EMBL" id="QXEV01000014">
    <property type="protein sequence ID" value="RIA75654.1"/>
    <property type="molecule type" value="Genomic_DNA"/>
</dbReference>
<evidence type="ECO:0000313" key="4">
    <source>
        <dbReference type="Proteomes" id="UP000266506"/>
    </source>
</evidence>
<keyword evidence="2" id="KW-0812">Transmembrane</keyword>
<dbReference type="Proteomes" id="UP000266506">
    <property type="component" value="Unassembled WGS sequence"/>
</dbReference>
<feature type="compositionally biased region" description="Basic and acidic residues" evidence="1">
    <location>
        <begin position="247"/>
        <end position="262"/>
    </location>
</feature>
<comment type="caution">
    <text evidence="3">The sequence shown here is derived from an EMBL/GenBank/DDBJ whole genome shotgun (WGS) entry which is preliminary data.</text>
</comment>
<evidence type="ECO:0000256" key="2">
    <source>
        <dbReference type="SAM" id="Phobius"/>
    </source>
</evidence>
<feature type="region of interest" description="Disordered" evidence="1">
    <location>
        <begin position="199"/>
        <end position="262"/>
    </location>
</feature>
<protein>
    <submittedName>
        <fullName evidence="3">Uncharacterized protein</fullName>
    </submittedName>
</protein>
<organism evidence="3 4">
    <name type="scientific">Anaeroplasma bactoclasticum</name>
    <dbReference type="NCBI Taxonomy" id="2088"/>
    <lineage>
        <taxon>Bacteria</taxon>
        <taxon>Bacillati</taxon>
        <taxon>Mycoplasmatota</taxon>
        <taxon>Mollicutes</taxon>
        <taxon>Anaeroplasmatales</taxon>
        <taxon>Anaeroplasmataceae</taxon>
        <taxon>Anaeroplasma</taxon>
    </lineage>
</organism>
<sequence>MKINPKLYEVAEGKTPVEVQDCDGRSVEVFLMNDLEGVKDEYVLGKGQFAVWTSVDGSNYRLYIEEGYYEAVKPLYGSAVNKVWLAFWDVTDAISKKFSRFIIYPLMILAVVLCVLSLVLSKYLGDWGSWVIIGVLIALFIVMIVSNSVTKKKIAEENVKSRQQIVDFFGEEEFNSLIDQQKAYMDQYFENLYPAEDAEETTENEALDAPTEEAVEEPAAEEAAEEVVEEKVEEAPAVEAVEEATVEEGKEEASSEEASKEE</sequence>
<dbReference type="InParanoid" id="A0A397S0E5"/>
<reference evidence="3 4" key="1">
    <citation type="submission" date="2018-08" db="EMBL/GenBank/DDBJ databases">
        <title>Genomic Encyclopedia of Archaeal and Bacterial Type Strains, Phase II (KMG-II): from individual species to whole genera.</title>
        <authorList>
            <person name="Goeker M."/>
        </authorList>
    </citation>
    <scope>NUCLEOTIDE SEQUENCE [LARGE SCALE GENOMIC DNA]</scope>
    <source>
        <strain evidence="3 4">ATCC 27112</strain>
    </source>
</reference>
<keyword evidence="4" id="KW-1185">Reference proteome</keyword>
<dbReference type="AlphaFoldDB" id="A0A397S0E5"/>
<accession>A0A397S0E5</accession>
<keyword evidence="2" id="KW-1133">Transmembrane helix</keyword>
<feature type="compositionally biased region" description="Acidic residues" evidence="1">
    <location>
        <begin position="199"/>
        <end position="228"/>
    </location>
</feature>
<feature type="transmembrane region" description="Helical" evidence="2">
    <location>
        <begin position="127"/>
        <end position="145"/>
    </location>
</feature>
<dbReference type="RefSeq" id="WP_119016439.1">
    <property type="nucleotide sequence ID" value="NZ_QXEV01000014.1"/>
</dbReference>
<feature type="transmembrane region" description="Helical" evidence="2">
    <location>
        <begin position="101"/>
        <end position="121"/>
    </location>
</feature>
<keyword evidence="2" id="KW-0472">Membrane</keyword>
<gene>
    <name evidence="3" type="ORF">EI71_01313</name>
</gene>
<proteinExistence type="predicted"/>